<dbReference type="Gene3D" id="3.40.718.10">
    <property type="entry name" value="Isopropylmalate Dehydrogenase"/>
    <property type="match status" value="2"/>
</dbReference>
<evidence type="ECO:0000313" key="5">
    <source>
        <dbReference type="Proteomes" id="UP000763088"/>
    </source>
</evidence>
<reference evidence="4" key="1">
    <citation type="submission" date="2019-04" db="EMBL/GenBank/DDBJ databases">
        <title>Evolution of Biomass-Degrading Anaerobic Consortia Revealed by Metagenomics.</title>
        <authorList>
            <person name="Peng X."/>
        </authorList>
    </citation>
    <scope>NUCLEOTIDE SEQUENCE</scope>
    <source>
        <strain evidence="4">SIG141</strain>
    </source>
</reference>
<keyword evidence="2" id="KW-0560">Oxidoreductase</keyword>
<accession>A0A928BTI2</accession>
<dbReference type="AlphaFoldDB" id="A0A928BTI2"/>
<dbReference type="EMBL" id="SUYD01000011">
    <property type="protein sequence ID" value="MBE6266712.1"/>
    <property type="molecule type" value="Genomic_DNA"/>
</dbReference>
<keyword evidence="3" id="KW-0520">NAD</keyword>
<evidence type="ECO:0000256" key="1">
    <source>
        <dbReference type="ARBA" id="ARBA00022723"/>
    </source>
</evidence>
<dbReference type="Proteomes" id="UP000763088">
    <property type="component" value="Unassembled WGS sequence"/>
</dbReference>
<dbReference type="GO" id="GO:0046872">
    <property type="term" value="F:metal ion binding"/>
    <property type="evidence" value="ECO:0007669"/>
    <property type="project" value="UniProtKB-KW"/>
</dbReference>
<dbReference type="PANTHER" id="PTHR30004:SF6">
    <property type="entry name" value="D-THREONATE 4-PHOSPHATE DEHYDROGENASE"/>
    <property type="match status" value="1"/>
</dbReference>
<gene>
    <name evidence="4" type="ORF">E7102_09605</name>
</gene>
<dbReference type="GO" id="GO:0016491">
    <property type="term" value="F:oxidoreductase activity"/>
    <property type="evidence" value="ECO:0007669"/>
    <property type="project" value="UniProtKB-KW"/>
</dbReference>
<evidence type="ECO:0000256" key="2">
    <source>
        <dbReference type="ARBA" id="ARBA00023002"/>
    </source>
</evidence>
<dbReference type="InterPro" id="IPR005255">
    <property type="entry name" value="PdxA_fam"/>
</dbReference>
<dbReference type="GO" id="GO:0051287">
    <property type="term" value="F:NAD binding"/>
    <property type="evidence" value="ECO:0007669"/>
    <property type="project" value="InterPro"/>
</dbReference>
<protein>
    <submittedName>
        <fullName evidence="4">4-hydroxythreonine-4-phosphate dehydrogenase</fullName>
    </submittedName>
</protein>
<evidence type="ECO:0000313" key="4">
    <source>
        <dbReference type="EMBL" id="MBE6266712.1"/>
    </source>
</evidence>
<organism evidence="4 5">
    <name type="scientific">Xylanibacter ruminicola</name>
    <name type="common">Prevotella ruminicola</name>
    <dbReference type="NCBI Taxonomy" id="839"/>
    <lineage>
        <taxon>Bacteria</taxon>
        <taxon>Pseudomonadati</taxon>
        <taxon>Bacteroidota</taxon>
        <taxon>Bacteroidia</taxon>
        <taxon>Bacteroidales</taxon>
        <taxon>Prevotellaceae</taxon>
        <taxon>Xylanibacter</taxon>
    </lineage>
</organism>
<sequence length="346" mass="38618">MSMDKKIRVAITHGDTNGIGYEVILRAFEDPMMLDMCIPIIYGSPKAATFHRKAMQIETQFTIIKDAAEAKDGRVNLLAVFDEEVPVEFGKPTEASDHAAKQALARAKEDMQKHLFDVLVLGPVVPNPNPNREEKALTIMLSDRVRIGLLTNHLPIKEVAQSISIEKIVEKGKIFFNSLKRDFRINNPRLAVLALNPQLGAEEEQIIAPAVAELEKQNVQAFGPYAAEEFFACNNHEQFDGVLAMYDDQGMLPFNSLAPEFGVKLKAGITAICTTTDHGPSFEIAGQGIADPTSLRQAIYTAVDMFRNRMEYDEPFANPLPKLYHEKREDGDKARFAMPRAKDVFK</sequence>
<evidence type="ECO:0000256" key="3">
    <source>
        <dbReference type="ARBA" id="ARBA00023027"/>
    </source>
</evidence>
<name>A0A928BTI2_XYLRU</name>
<dbReference type="PANTHER" id="PTHR30004">
    <property type="entry name" value="4-HYDROXYTHREONINE-4-PHOSPHATE DEHYDROGENASE"/>
    <property type="match status" value="1"/>
</dbReference>
<keyword evidence="1" id="KW-0479">Metal-binding</keyword>
<comment type="caution">
    <text evidence="4">The sequence shown here is derived from an EMBL/GenBank/DDBJ whole genome shotgun (WGS) entry which is preliminary data.</text>
</comment>
<dbReference type="SUPFAM" id="SSF53659">
    <property type="entry name" value="Isocitrate/Isopropylmalate dehydrogenase-like"/>
    <property type="match status" value="1"/>
</dbReference>
<proteinExistence type="predicted"/>
<dbReference type="Pfam" id="PF04166">
    <property type="entry name" value="PdxA"/>
    <property type="match status" value="2"/>
</dbReference>